<keyword evidence="6" id="KW-0804">Transcription</keyword>
<dbReference type="Pfam" id="PF00172">
    <property type="entry name" value="Zn_clus"/>
    <property type="match status" value="1"/>
</dbReference>
<keyword evidence="2" id="KW-0479">Metal-binding</keyword>
<dbReference type="PANTHER" id="PTHR47782:SF12">
    <property type="entry name" value="ZN(II)2CYS6 TRANSCRIPTION FACTOR (EUROFUNG)"/>
    <property type="match status" value="1"/>
</dbReference>
<evidence type="ECO:0000313" key="11">
    <source>
        <dbReference type="Proteomes" id="UP000092666"/>
    </source>
</evidence>
<evidence type="ECO:0000256" key="6">
    <source>
        <dbReference type="ARBA" id="ARBA00023163"/>
    </source>
</evidence>
<dbReference type="InterPro" id="IPR001138">
    <property type="entry name" value="Zn2Cys6_DnaBD"/>
</dbReference>
<evidence type="ECO:0000256" key="7">
    <source>
        <dbReference type="ARBA" id="ARBA00023242"/>
    </source>
</evidence>
<accession>A0A1B9GN82</accession>
<dbReference type="PANTHER" id="PTHR47782">
    <property type="entry name" value="ZN(II)2CYS6 TRANSCRIPTION FACTOR (EUROFUNG)-RELATED"/>
    <property type="match status" value="1"/>
</dbReference>
<evidence type="ECO:0000313" key="10">
    <source>
        <dbReference type="EMBL" id="OCF32486.1"/>
    </source>
</evidence>
<dbReference type="OrthoDB" id="3364175at2759"/>
<feature type="region of interest" description="Disordered" evidence="8">
    <location>
        <begin position="95"/>
        <end position="125"/>
    </location>
</feature>
<evidence type="ECO:0000256" key="3">
    <source>
        <dbReference type="ARBA" id="ARBA00022833"/>
    </source>
</evidence>
<dbReference type="GO" id="GO:0008270">
    <property type="term" value="F:zinc ion binding"/>
    <property type="evidence" value="ECO:0007669"/>
    <property type="project" value="InterPro"/>
</dbReference>
<feature type="compositionally biased region" description="Acidic residues" evidence="8">
    <location>
        <begin position="590"/>
        <end position="599"/>
    </location>
</feature>
<evidence type="ECO:0000256" key="8">
    <source>
        <dbReference type="SAM" id="MobiDB-lite"/>
    </source>
</evidence>
<dbReference type="AlphaFoldDB" id="A0A1B9GN82"/>
<dbReference type="InterPro" id="IPR036864">
    <property type="entry name" value="Zn2-C6_fun-type_DNA-bd_sf"/>
</dbReference>
<proteinExistence type="predicted"/>
<feature type="region of interest" description="Disordered" evidence="8">
    <location>
        <begin position="590"/>
        <end position="614"/>
    </location>
</feature>
<evidence type="ECO:0000256" key="1">
    <source>
        <dbReference type="ARBA" id="ARBA00004123"/>
    </source>
</evidence>
<keyword evidence="7" id="KW-0539">Nucleus</keyword>
<feature type="region of interest" description="Disordered" evidence="8">
    <location>
        <begin position="468"/>
        <end position="519"/>
    </location>
</feature>
<keyword evidence="11" id="KW-1185">Reference proteome</keyword>
<reference evidence="10 11" key="1">
    <citation type="submission" date="2013-07" db="EMBL/GenBank/DDBJ databases">
        <title>The Genome Sequence of Cryptococcus heveanensis BCC8398.</title>
        <authorList>
            <consortium name="The Broad Institute Genome Sequencing Platform"/>
            <person name="Cuomo C."/>
            <person name="Litvintseva A."/>
            <person name="Chen Y."/>
            <person name="Heitman J."/>
            <person name="Sun S."/>
            <person name="Springer D."/>
            <person name="Dromer F."/>
            <person name="Young S.K."/>
            <person name="Zeng Q."/>
            <person name="Gargeya S."/>
            <person name="Fitzgerald M."/>
            <person name="Abouelleil A."/>
            <person name="Alvarado L."/>
            <person name="Berlin A.M."/>
            <person name="Chapman S.B."/>
            <person name="Dewar J."/>
            <person name="Goldberg J."/>
            <person name="Griggs A."/>
            <person name="Gujja S."/>
            <person name="Hansen M."/>
            <person name="Howarth C."/>
            <person name="Imamovic A."/>
            <person name="Larimer J."/>
            <person name="McCowan C."/>
            <person name="Murphy C."/>
            <person name="Pearson M."/>
            <person name="Priest M."/>
            <person name="Roberts A."/>
            <person name="Saif S."/>
            <person name="Shea T."/>
            <person name="Sykes S."/>
            <person name="Wortman J."/>
            <person name="Nusbaum C."/>
            <person name="Birren B."/>
        </authorList>
    </citation>
    <scope>NUCLEOTIDE SEQUENCE [LARGE SCALE GENOMIC DNA]</scope>
    <source>
        <strain evidence="10 11">BCC8398</strain>
    </source>
</reference>
<dbReference type="InterPro" id="IPR052202">
    <property type="entry name" value="Yeast_MetPath_Reg"/>
</dbReference>
<dbReference type="GO" id="GO:0043565">
    <property type="term" value="F:sequence-specific DNA binding"/>
    <property type="evidence" value="ECO:0007669"/>
    <property type="project" value="TreeGrafter"/>
</dbReference>
<dbReference type="GO" id="GO:0005634">
    <property type="term" value="C:nucleus"/>
    <property type="evidence" value="ECO:0007669"/>
    <property type="project" value="UniProtKB-SubCell"/>
</dbReference>
<evidence type="ECO:0000256" key="2">
    <source>
        <dbReference type="ARBA" id="ARBA00022723"/>
    </source>
</evidence>
<gene>
    <name evidence="10" type="ORF">I316_05914</name>
</gene>
<feature type="domain" description="Zn(2)-C6 fungal-type" evidence="9">
    <location>
        <begin position="30"/>
        <end position="57"/>
    </location>
</feature>
<keyword evidence="4" id="KW-0805">Transcription regulation</keyword>
<evidence type="ECO:0000256" key="4">
    <source>
        <dbReference type="ARBA" id="ARBA00023015"/>
    </source>
</evidence>
<feature type="compositionally biased region" description="Polar residues" evidence="8">
    <location>
        <begin position="505"/>
        <end position="519"/>
    </location>
</feature>
<comment type="subcellular location">
    <subcellularLocation>
        <location evidence="1">Nucleus</location>
    </subcellularLocation>
</comment>
<sequence length="735" mass="80539">MSQSPHGTVTSEGEPPRARKRARRCGNASRKQRCDGDNPCGNCVHYKVGVECVFESPVVKRADEVSLNYIAALEERCALLESALLRADPTNVNVQDHLSSTRRADRDRDRRHRPSRPGVNGQEVHFASTHDTSEALTANQQDMPITPPPTTLVSTETSHSQFISPQQTLQRSTTVYDDHSHGCTAAIDQPCEIPGPSSPPHMSLDDNENDNFESAINQHVNRLSMKAFAETPYIGELSGLSFAKLAGVDHPSPTISPEHMPLAPDRDSAETLYRAAYSHVQSRYPFMQISGPCSQTGRNGEKDCVYHTSNLLAKTIGEVCAFFLWLVYAVGACHLSPGVFADSSAKHYFAAAMQYLDDVLVKQDIFSIQALAMMAMYSFRAESISDDEIDVEEPLDVDCHQTDPDILSTARKRRFGQPGNITSMSSACHWIRLYRIRSGIMSRLKARNPMADEEINEFLQKLQIWKDSTPLQNSPPKDPRGDVTSSSADDFLHQQKSPLLAPGSGSRSTMLRESQTVSSDNPAHSMAALYSNFVSGLTLLHALASQRDILSPRRAARAIRACSSVLVAYATLFPEAQSFRIAFDDLVDGMEGDTSDAEPEQPVGDNFNNNGNEQSARDISSIAVALSAVRDTDTAGLEQRESSVSGTSDVWQKKVQDLGSMLQGNFQQDLFSLVTNLGYTPSITSSEPAPTEARLSVPMIVNNPFDTYGAANPVDGNMELANMFDFAAYSSAIEQ</sequence>
<dbReference type="EMBL" id="KI669508">
    <property type="protein sequence ID" value="OCF32486.1"/>
    <property type="molecule type" value="Genomic_DNA"/>
</dbReference>
<evidence type="ECO:0000256" key="5">
    <source>
        <dbReference type="ARBA" id="ARBA00023125"/>
    </source>
</evidence>
<dbReference type="CDD" id="cd12148">
    <property type="entry name" value="fungal_TF_MHR"/>
    <property type="match status" value="1"/>
</dbReference>
<keyword evidence="5" id="KW-0238">DNA-binding</keyword>
<dbReference type="GO" id="GO:0000981">
    <property type="term" value="F:DNA-binding transcription factor activity, RNA polymerase II-specific"/>
    <property type="evidence" value="ECO:0007669"/>
    <property type="project" value="InterPro"/>
</dbReference>
<dbReference type="STRING" id="1296120.A0A1B9GN82"/>
<dbReference type="Gene3D" id="4.10.240.10">
    <property type="entry name" value="Zn(2)-C6 fungal-type DNA-binding domain"/>
    <property type="match status" value="1"/>
</dbReference>
<organism evidence="10 11">
    <name type="scientific">Kwoniella heveanensis BCC8398</name>
    <dbReference type="NCBI Taxonomy" id="1296120"/>
    <lineage>
        <taxon>Eukaryota</taxon>
        <taxon>Fungi</taxon>
        <taxon>Dikarya</taxon>
        <taxon>Basidiomycota</taxon>
        <taxon>Agaricomycotina</taxon>
        <taxon>Tremellomycetes</taxon>
        <taxon>Tremellales</taxon>
        <taxon>Cryptococcaceae</taxon>
        <taxon>Kwoniella</taxon>
    </lineage>
</organism>
<reference evidence="11" key="2">
    <citation type="submission" date="2013-12" db="EMBL/GenBank/DDBJ databases">
        <title>Evolution of pathogenesis and genome organization in the Tremellales.</title>
        <authorList>
            <person name="Cuomo C."/>
            <person name="Litvintseva A."/>
            <person name="Heitman J."/>
            <person name="Chen Y."/>
            <person name="Sun S."/>
            <person name="Springer D."/>
            <person name="Dromer F."/>
            <person name="Young S."/>
            <person name="Zeng Q."/>
            <person name="Chapman S."/>
            <person name="Gujja S."/>
            <person name="Saif S."/>
            <person name="Birren B."/>
        </authorList>
    </citation>
    <scope>NUCLEOTIDE SEQUENCE [LARGE SCALE GENOMIC DNA]</scope>
    <source>
        <strain evidence="11">BCC8398</strain>
    </source>
</reference>
<dbReference type="CDD" id="cd00067">
    <property type="entry name" value="GAL4"/>
    <property type="match status" value="1"/>
</dbReference>
<feature type="compositionally biased region" description="Polar residues" evidence="8">
    <location>
        <begin position="1"/>
        <end position="11"/>
    </location>
</feature>
<protein>
    <recommendedName>
        <fullName evidence="9">Zn(2)-C6 fungal-type domain-containing protein</fullName>
    </recommendedName>
</protein>
<evidence type="ECO:0000259" key="9">
    <source>
        <dbReference type="Pfam" id="PF00172"/>
    </source>
</evidence>
<dbReference type="Proteomes" id="UP000092666">
    <property type="component" value="Unassembled WGS sequence"/>
</dbReference>
<feature type="region of interest" description="Disordered" evidence="8">
    <location>
        <begin position="1"/>
        <end position="31"/>
    </location>
</feature>
<keyword evidence="3" id="KW-0862">Zinc</keyword>
<name>A0A1B9GN82_9TREE</name>
<dbReference type="GO" id="GO:0045944">
    <property type="term" value="P:positive regulation of transcription by RNA polymerase II"/>
    <property type="evidence" value="ECO:0007669"/>
    <property type="project" value="TreeGrafter"/>
</dbReference>